<evidence type="ECO:0000256" key="2">
    <source>
        <dbReference type="ARBA" id="ARBA00023054"/>
    </source>
</evidence>
<dbReference type="GO" id="GO:0000149">
    <property type="term" value="F:SNARE binding"/>
    <property type="evidence" value="ECO:0000318"/>
    <property type="project" value="GO_Central"/>
</dbReference>
<feature type="compositionally biased region" description="Polar residues" evidence="4">
    <location>
        <begin position="342"/>
        <end position="351"/>
    </location>
</feature>
<feature type="compositionally biased region" description="Basic and acidic residues" evidence="4">
    <location>
        <begin position="59"/>
        <end position="69"/>
    </location>
</feature>
<evidence type="ECO:0000256" key="3">
    <source>
        <dbReference type="ARBA" id="ARBA00033330"/>
    </source>
</evidence>
<sequence length="807" mass="82315">MTSTSPSSVGRSITSALAAAIPSFNGGFLRSSTPSSVGIEGAPERSSTDQAQQNSGTEKASKSSQEESHSSAAERLSPEVRSDEASVTNPSSALAPSNQPSLQTSTGSASTSYLPSPASISSFFSSGSKPKSTSQAPSTPLQTTTPPPTESANYAPNPTTSSKAPEKETSTPSVEASTSLSGTTGGSEAPLLREPPVSNDNPSSAKSVSPATSTPPVSSLTALMNTAVPYLTPASRKPSKPVVSPEVGPVEKPAVPPQLEGAQGTESGKDRVTSASGASLGMSTSAADQTPSEGPTVSNVTFTSLSSGVDGPAASYQRDESPNPSSIAAPPGFSAPPSSSSQDNSLNPCLTSPQGPQPVVSPSETPPNTSHIPQPEKSAQETPPSTSSQEAQPANPAREIPPGTSPQPVTSPATVPADPSEGPQPGAAAREIPTSTSSQAPHPPASAQGTSPGTSYLSLPSFLPSWSTITAQLPSIPSAPFTSKEPEATPGTKAPRSGAPSVSGSGRVADVGLESAPGQRPNPPMSGSVSESGPPSQPPQNPGTSGSVPFSSARTEPPSVASPSFASEAPNKHAADVSKPGGKQQELPRRELDPPGAVAADEIAAGIAGVFGPVTREADKQVEAALRSQEKLALSIDRLTKGLDKLLEESPQPLVAQQAARLAHIRKRVQSLASTLKVIQGRIDSMNWALDRKSLRGPFSRARSATAPNSPHSYQPGIAPFQQIRQHVAKSRVGRGEGDHPQLPTSWRPEPSGSTGRVAQAGSSRGGEMADLSRIAQGRPSSKSPDKGHRRAMSHDVRFSTALSSKR</sequence>
<protein>
    <recommendedName>
        <fullName evidence="3">Biogenesis of lysosome-related organelles complex 1 subunit 7</fullName>
    </recommendedName>
</protein>
<feature type="compositionally biased region" description="Low complexity" evidence="4">
    <location>
        <begin position="115"/>
        <end position="144"/>
    </location>
</feature>
<dbReference type="InterPro" id="IPR017246">
    <property type="entry name" value="Snapin"/>
</dbReference>
<dbReference type="InterPro" id="IPR028119">
    <property type="entry name" value="Snapin/Pallidin/Snn1"/>
</dbReference>
<reference evidence="5 6" key="1">
    <citation type="journal article" date="2014" name="Nat. Commun.">
        <title>Klebsormidium flaccidum genome reveals primary factors for plant terrestrial adaptation.</title>
        <authorList>
            <person name="Hori K."/>
            <person name="Maruyama F."/>
            <person name="Fujisawa T."/>
            <person name="Togashi T."/>
            <person name="Yamamoto N."/>
            <person name="Seo M."/>
            <person name="Sato S."/>
            <person name="Yamada T."/>
            <person name="Mori H."/>
            <person name="Tajima N."/>
            <person name="Moriyama T."/>
            <person name="Ikeuchi M."/>
            <person name="Watanabe M."/>
            <person name="Wada H."/>
            <person name="Kobayashi K."/>
            <person name="Saito M."/>
            <person name="Masuda T."/>
            <person name="Sasaki-Sekimoto Y."/>
            <person name="Mashiguchi K."/>
            <person name="Awai K."/>
            <person name="Shimojima M."/>
            <person name="Masuda S."/>
            <person name="Iwai M."/>
            <person name="Nobusawa T."/>
            <person name="Narise T."/>
            <person name="Kondo S."/>
            <person name="Saito H."/>
            <person name="Sato R."/>
            <person name="Murakawa M."/>
            <person name="Ihara Y."/>
            <person name="Oshima-Yamada Y."/>
            <person name="Ohtaka K."/>
            <person name="Satoh M."/>
            <person name="Sonobe K."/>
            <person name="Ishii M."/>
            <person name="Ohtani R."/>
            <person name="Kanamori-Sato M."/>
            <person name="Honoki R."/>
            <person name="Miyazaki D."/>
            <person name="Mochizuki H."/>
            <person name="Umetsu J."/>
            <person name="Higashi K."/>
            <person name="Shibata D."/>
            <person name="Kamiya Y."/>
            <person name="Sato N."/>
            <person name="Nakamura Y."/>
            <person name="Tabata S."/>
            <person name="Ida S."/>
            <person name="Kurokawa K."/>
            <person name="Ohta H."/>
        </authorList>
    </citation>
    <scope>NUCLEOTIDE SEQUENCE [LARGE SCALE GENOMIC DNA]</scope>
    <source>
        <strain evidence="5 6">NIES-2285</strain>
    </source>
</reference>
<dbReference type="GO" id="GO:0007040">
    <property type="term" value="P:lysosome organization"/>
    <property type="evidence" value="ECO:0000318"/>
    <property type="project" value="GO_Central"/>
</dbReference>
<feature type="compositionally biased region" description="Polar residues" evidence="4">
    <location>
        <begin position="273"/>
        <end position="307"/>
    </location>
</feature>
<feature type="region of interest" description="Disordered" evidence="4">
    <location>
        <begin position="475"/>
        <end position="598"/>
    </location>
</feature>
<dbReference type="GO" id="GO:0008333">
    <property type="term" value="P:endosome to lysosome transport"/>
    <property type="evidence" value="ECO:0000318"/>
    <property type="project" value="GO_Central"/>
</dbReference>
<feature type="region of interest" description="Disordered" evidence="4">
    <location>
        <begin position="25"/>
        <end position="461"/>
    </location>
</feature>
<evidence type="ECO:0000313" key="5">
    <source>
        <dbReference type="EMBL" id="GAQ81127.1"/>
    </source>
</evidence>
<dbReference type="Proteomes" id="UP000054558">
    <property type="component" value="Unassembled WGS sequence"/>
</dbReference>
<accession>A0A1Y1HX65</accession>
<dbReference type="GO" id="GO:0032418">
    <property type="term" value="P:lysosome localization"/>
    <property type="evidence" value="ECO:0000318"/>
    <property type="project" value="GO_Central"/>
</dbReference>
<evidence type="ECO:0000256" key="4">
    <source>
        <dbReference type="SAM" id="MobiDB-lite"/>
    </source>
</evidence>
<dbReference type="AlphaFoldDB" id="A0A1Y1HX65"/>
<feature type="compositionally biased region" description="Polar residues" evidence="4">
    <location>
        <begin position="150"/>
        <end position="163"/>
    </location>
</feature>
<keyword evidence="2" id="KW-0175">Coiled coil</keyword>
<dbReference type="OrthoDB" id="5399166at2759"/>
<comment type="similarity">
    <text evidence="1">Belongs to the SNAPIN family.</text>
</comment>
<dbReference type="PANTHER" id="PTHR31305">
    <property type="entry name" value="SNARE-ASSOCIATED PROTEIN SNAPIN"/>
    <property type="match status" value="1"/>
</dbReference>
<gene>
    <name evidence="5" type="ORF">KFL_000710320</name>
</gene>
<feature type="compositionally biased region" description="Low complexity" evidence="4">
    <location>
        <begin position="202"/>
        <end position="219"/>
    </location>
</feature>
<keyword evidence="6" id="KW-1185">Reference proteome</keyword>
<feature type="compositionally biased region" description="Polar residues" evidence="4">
    <location>
        <begin position="447"/>
        <end position="461"/>
    </location>
</feature>
<dbReference type="GO" id="GO:0030141">
    <property type="term" value="C:secretory granule"/>
    <property type="evidence" value="ECO:0000318"/>
    <property type="project" value="GO_Central"/>
</dbReference>
<dbReference type="OMA" id="RTIANPY"/>
<feature type="compositionally biased region" description="Polar residues" evidence="4">
    <location>
        <begin position="752"/>
        <end position="763"/>
    </location>
</feature>
<feature type="compositionally biased region" description="Polar residues" evidence="4">
    <location>
        <begin position="85"/>
        <end position="114"/>
    </location>
</feature>
<proteinExistence type="inferred from homology"/>
<dbReference type="GO" id="GO:0006886">
    <property type="term" value="P:intracellular protein transport"/>
    <property type="evidence" value="ECO:0007669"/>
    <property type="project" value="InterPro"/>
</dbReference>
<feature type="compositionally biased region" description="Polar residues" evidence="4">
    <location>
        <begin position="48"/>
        <end position="57"/>
    </location>
</feature>
<evidence type="ECO:0000313" key="6">
    <source>
        <dbReference type="Proteomes" id="UP000054558"/>
    </source>
</evidence>
<feature type="compositionally biased region" description="Low complexity" evidence="4">
    <location>
        <begin position="352"/>
        <end position="363"/>
    </location>
</feature>
<feature type="region of interest" description="Disordered" evidence="4">
    <location>
        <begin position="729"/>
        <end position="807"/>
    </location>
</feature>
<feature type="compositionally biased region" description="Low complexity" evidence="4">
    <location>
        <begin position="324"/>
        <end position="341"/>
    </location>
</feature>
<dbReference type="EMBL" id="DF237020">
    <property type="protein sequence ID" value="GAQ81127.1"/>
    <property type="molecule type" value="Genomic_DNA"/>
</dbReference>
<feature type="compositionally biased region" description="Polar residues" evidence="4">
    <location>
        <begin position="380"/>
        <end position="392"/>
    </location>
</feature>
<organism evidence="5 6">
    <name type="scientific">Klebsormidium nitens</name>
    <name type="common">Green alga</name>
    <name type="synonym">Ulothrix nitens</name>
    <dbReference type="NCBI Taxonomy" id="105231"/>
    <lineage>
        <taxon>Eukaryota</taxon>
        <taxon>Viridiplantae</taxon>
        <taxon>Streptophyta</taxon>
        <taxon>Klebsormidiophyceae</taxon>
        <taxon>Klebsormidiales</taxon>
        <taxon>Klebsormidiaceae</taxon>
        <taxon>Klebsormidium</taxon>
    </lineage>
</organism>
<evidence type="ECO:0000256" key="1">
    <source>
        <dbReference type="ARBA" id="ARBA00006111"/>
    </source>
</evidence>
<name>A0A1Y1HX65_KLENI</name>
<dbReference type="GO" id="GO:0031083">
    <property type="term" value="C:BLOC-1 complex"/>
    <property type="evidence" value="ECO:0007669"/>
    <property type="project" value="InterPro"/>
</dbReference>
<feature type="compositionally biased region" description="Low complexity" evidence="4">
    <location>
        <begin position="525"/>
        <end position="534"/>
    </location>
</feature>
<dbReference type="Pfam" id="PF14712">
    <property type="entry name" value="Snapin_Pallidin"/>
    <property type="match status" value="1"/>
</dbReference>
<dbReference type="PANTHER" id="PTHR31305:SF2">
    <property type="entry name" value="SNARE-ASSOCIATED PROTEIN SNAPIN"/>
    <property type="match status" value="1"/>
</dbReference>